<dbReference type="EMBL" id="JAFBFH010000038">
    <property type="protein sequence ID" value="MBM7717060.1"/>
    <property type="molecule type" value="Genomic_DNA"/>
</dbReference>
<reference evidence="1 2" key="1">
    <citation type="submission" date="2021-01" db="EMBL/GenBank/DDBJ databases">
        <title>Genomic Encyclopedia of Type Strains, Phase IV (KMG-IV): sequencing the most valuable type-strain genomes for metagenomic binning, comparative biology and taxonomic classification.</title>
        <authorList>
            <person name="Goeker M."/>
        </authorList>
    </citation>
    <scope>NUCLEOTIDE SEQUENCE [LARGE SCALE GENOMIC DNA]</scope>
    <source>
        <strain evidence="1 2">DSM 105453</strain>
    </source>
</reference>
<evidence type="ECO:0000313" key="1">
    <source>
        <dbReference type="EMBL" id="MBM7717060.1"/>
    </source>
</evidence>
<dbReference type="InterPro" id="IPR003718">
    <property type="entry name" value="OsmC/Ohr_fam"/>
</dbReference>
<protein>
    <submittedName>
        <fullName evidence="1">OsmC-like protein</fullName>
    </submittedName>
</protein>
<dbReference type="Proteomes" id="UP000823485">
    <property type="component" value="Unassembled WGS sequence"/>
</dbReference>
<dbReference type="Gene3D" id="3.30.300.20">
    <property type="match status" value="1"/>
</dbReference>
<dbReference type="InterPro" id="IPR015946">
    <property type="entry name" value="KH_dom-like_a/b"/>
</dbReference>
<proteinExistence type="predicted"/>
<dbReference type="RefSeq" id="WP_077109537.1">
    <property type="nucleotide sequence ID" value="NZ_JAFBFH010000038.1"/>
</dbReference>
<dbReference type="Pfam" id="PF02566">
    <property type="entry name" value="OsmC"/>
    <property type="match status" value="1"/>
</dbReference>
<dbReference type="InterPro" id="IPR036102">
    <property type="entry name" value="OsmC/Ohrsf"/>
</dbReference>
<organism evidence="1 2">
    <name type="scientific">Siminovitchia thermophila</name>
    <dbReference type="NCBI Taxonomy" id="1245522"/>
    <lineage>
        <taxon>Bacteria</taxon>
        <taxon>Bacillati</taxon>
        <taxon>Bacillota</taxon>
        <taxon>Bacilli</taxon>
        <taxon>Bacillales</taxon>
        <taxon>Bacillaceae</taxon>
        <taxon>Siminovitchia</taxon>
    </lineage>
</organism>
<gene>
    <name evidence="1" type="ORF">JOC94_004084</name>
</gene>
<dbReference type="PANTHER" id="PTHR34352:SF1">
    <property type="entry name" value="PROTEIN YHFA"/>
    <property type="match status" value="1"/>
</dbReference>
<comment type="caution">
    <text evidence="1">The sequence shown here is derived from an EMBL/GenBank/DDBJ whole genome shotgun (WGS) entry which is preliminary data.</text>
</comment>
<sequence length="128" mass="14487">MEFKMKTEGFHIELPYGRLDISGNEENGFRPYQLLISSLAVCSGGILRTILTKMRLKVDDIRIIADAERNPKIANRIEKVSLHFKIKGSHLSDEKIAKALELTTKNCAMVQSMIDSIEVCKTYEIIDS</sequence>
<name>A0ABS2RCI7_9BACI</name>
<evidence type="ECO:0000313" key="2">
    <source>
        <dbReference type="Proteomes" id="UP000823485"/>
    </source>
</evidence>
<keyword evidence="2" id="KW-1185">Reference proteome</keyword>
<accession>A0ABS2RCI7</accession>
<dbReference type="SUPFAM" id="SSF82784">
    <property type="entry name" value="OsmC-like"/>
    <property type="match status" value="1"/>
</dbReference>
<dbReference type="PANTHER" id="PTHR34352">
    <property type="entry name" value="PROTEIN YHFA"/>
    <property type="match status" value="1"/>
</dbReference>